<feature type="region of interest" description="Disordered" evidence="16">
    <location>
        <begin position="5686"/>
        <end position="5743"/>
    </location>
</feature>
<feature type="compositionally biased region" description="Basic and acidic residues" evidence="16">
    <location>
        <begin position="1527"/>
        <end position="1539"/>
    </location>
</feature>
<dbReference type="InterPro" id="IPR001214">
    <property type="entry name" value="SET_dom"/>
</dbReference>
<feature type="compositionally biased region" description="Polar residues" evidence="16">
    <location>
        <begin position="1226"/>
        <end position="1236"/>
    </location>
</feature>
<feature type="region of interest" description="Disordered" evidence="16">
    <location>
        <begin position="72"/>
        <end position="207"/>
    </location>
</feature>
<feature type="region of interest" description="Disordered" evidence="16">
    <location>
        <begin position="5423"/>
        <end position="5465"/>
    </location>
</feature>
<feature type="compositionally biased region" description="Basic and acidic residues" evidence="16">
    <location>
        <begin position="5355"/>
        <end position="5365"/>
    </location>
</feature>
<dbReference type="VEuPathDB" id="PlasmoDB:PVP01_1119800"/>
<evidence type="ECO:0000256" key="9">
    <source>
        <dbReference type="ARBA" id="ARBA00022853"/>
    </source>
</evidence>
<reference evidence="22 23" key="1">
    <citation type="submission" date="2016-07" db="EMBL/GenBank/DDBJ databases">
        <authorList>
            <consortium name="Pathogen Informatics"/>
        </authorList>
    </citation>
    <scope>NUCLEOTIDE SEQUENCE [LARGE SCALE GENOMIC DNA]</scope>
</reference>
<dbReference type="PROSITE" id="PS50016">
    <property type="entry name" value="ZF_PHD_2"/>
    <property type="match status" value="1"/>
</dbReference>
<dbReference type="SMART" id="SM00297">
    <property type="entry name" value="BROMO"/>
    <property type="match status" value="1"/>
</dbReference>
<dbReference type="Gene3D" id="2.170.270.10">
    <property type="entry name" value="SET domain"/>
    <property type="match status" value="1"/>
</dbReference>
<feature type="domain" description="PHD-type" evidence="18">
    <location>
        <begin position="1727"/>
        <end position="1785"/>
    </location>
</feature>
<dbReference type="PROSITE" id="PS50868">
    <property type="entry name" value="POST_SET"/>
    <property type="match status" value="1"/>
</dbReference>
<dbReference type="CDD" id="cd04369">
    <property type="entry name" value="Bromodomain"/>
    <property type="match status" value="1"/>
</dbReference>
<feature type="compositionally biased region" description="Low complexity" evidence="16">
    <location>
        <begin position="881"/>
        <end position="896"/>
    </location>
</feature>
<evidence type="ECO:0000313" key="22">
    <source>
        <dbReference type="EMBL" id="SCO68100.1"/>
    </source>
</evidence>
<dbReference type="PANTHER" id="PTHR45888">
    <property type="entry name" value="HL01030P-RELATED"/>
    <property type="match status" value="1"/>
</dbReference>
<evidence type="ECO:0000256" key="11">
    <source>
        <dbReference type="ARBA" id="ARBA00023117"/>
    </source>
</evidence>
<feature type="compositionally biased region" description="Basic and acidic residues" evidence="16">
    <location>
        <begin position="489"/>
        <end position="501"/>
    </location>
</feature>
<dbReference type="GO" id="GO:0044666">
    <property type="term" value="C:MLL3/4 complex"/>
    <property type="evidence" value="ECO:0007669"/>
    <property type="project" value="TreeGrafter"/>
</dbReference>
<feature type="region of interest" description="Disordered" evidence="16">
    <location>
        <begin position="477"/>
        <end position="629"/>
    </location>
</feature>
<organism evidence="22 23">
    <name type="scientific">Plasmodium vivax</name>
    <name type="common">malaria parasite P. vivax</name>
    <dbReference type="NCBI Taxonomy" id="5855"/>
    <lineage>
        <taxon>Eukaryota</taxon>
        <taxon>Sar</taxon>
        <taxon>Alveolata</taxon>
        <taxon>Apicomplexa</taxon>
        <taxon>Aconoidasida</taxon>
        <taxon>Haemosporida</taxon>
        <taxon>Plasmodiidae</taxon>
        <taxon>Plasmodium</taxon>
        <taxon>Plasmodium (Plasmodium)</taxon>
    </lineage>
</organism>
<dbReference type="Pfam" id="PF00856">
    <property type="entry name" value="SET"/>
    <property type="match status" value="1"/>
</dbReference>
<feature type="compositionally biased region" description="Basic and acidic residues" evidence="16">
    <location>
        <begin position="792"/>
        <end position="809"/>
    </location>
</feature>
<dbReference type="GO" id="GO:0032259">
    <property type="term" value="P:methylation"/>
    <property type="evidence" value="ECO:0007669"/>
    <property type="project" value="UniProtKB-KW"/>
</dbReference>
<feature type="compositionally biased region" description="Basic and acidic residues" evidence="16">
    <location>
        <begin position="4211"/>
        <end position="4331"/>
    </location>
</feature>
<feature type="compositionally biased region" description="Basic and acidic residues" evidence="16">
    <location>
        <begin position="1568"/>
        <end position="1589"/>
    </location>
</feature>
<feature type="compositionally biased region" description="Polar residues" evidence="16">
    <location>
        <begin position="2859"/>
        <end position="2870"/>
    </location>
</feature>
<feature type="compositionally biased region" description="Basic and acidic residues" evidence="16">
    <location>
        <begin position="4430"/>
        <end position="4442"/>
    </location>
</feature>
<feature type="region of interest" description="Disordered" evidence="16">
    <location>
        <begin position="5642"/>
        <end position="5664"/>
    </location>
</feature>
<dbReference type="SUPFAM" id="SSF82199">
    <property type="entry name" value="SET domain"/>
    <property type="match status" value="1"/>
</dbReference>
<feature type="region of interest" description="Disordered" evidence="16">
    <location>
        <begin position="3130"/>
        <end position="3178"/>
    </location>
</feature>
<feature type="domain" description="Post-SET" evidence="20">
    <location>
        <begin position="6592"/>
        <end position="6608"/>
    </location>
</feature>
<evidence type="ECO:0000313" key="23">
    <source>
        <dbReference type="Proteomes" id="UP000196402"/>
    </source>
</evidence>
<dbReference type="VEuPathDB" id="PlasmoDB:PVX_114585"/>
<dbReference type="PROSITE" id="PS50014">
    <property type="entry name" value="BROMODOMAIN_2"/>
    <property type="match status" value="1"/>
</dbReference>
<dbReference type="InterPro" id="IPR013083">
    <property type="entry name" value="Znf_RING/FYVE/PHD"/>
</dbReference>
<evidence type="ECO:0000259" key="21">
    <source>
        <dbReference type="PROSITE" id="PS51805"/>
    </source>
</evidence>
<feature type="region of interest" description="Disordered" evidence="16">
    <location>
        <begin position="2794"/>
        <end position="2823"/>
    </location>
</feature>
<dbReference type="InterPro" id="IPR001646">
    <property type="entry name" value="5peptide_repeat"/>
</dbReference>
<feature type="compositionally biased region" description="Basic and acidic residues" evidence="16">
    <location>
        <begin position="4741"/>
        <end position="4755"/>
    </location>
</feature>
<feature type="region of interest" description="Disordered" evidence="16">
    <location>
        <begin position="1"/>
        <end position="59"/>
    </location>
</feature>
<feature type="compositionally biased region" description="Polar residues" evidence="16">
    <location>
        <begin position="950"/>
        <end position="962"/>
    </location>
</feature>
<dbReference type="InterPro" id="IPR001965">
    <property type="entry name" value="Znf_PHD"/>
</dbReference>
<feature type="compositionally biased region" description="Basic and acidic residues" evidence="16">
    <location>
        <begin position="578"/>
        <end position="587"/>
    </location>
</feature>
<dbReference type="InterPro" id="IPR019787">
    <property type="entry name" value="Znf_PHD-finger"/>
</dbReference>
<feature type="region of interest" description="Disordered" evidence="16">
    <location>
        <begin position="5956"/>
        <end position="6006"/>
    </location>
</feature>
<feature type="region of interest" description="Disordered" evidence="16">
    <location>
        <begin position="779"/>
        <end position="1016"/>
    </location>
</feature>
<dbReference type="SUPFAM" id="SSF47370">
    <property type="entry name" value="Bromodomain"/>
    <property type="match status" value="1"/>
</dbReference>
<feature type="compositionally biased region" description="Basic and acidic residues" evidence="16">
    <location>
        <begin position="5983"/>
        <end position="5992"/>
    </location>
</feature>
<evidence type="ECO:0000256" key="15">
    <source>
        <dbReference type="PROSITE-ProRule" id="PRU00146"/>
    </source>
</evidence>
<dbReference type="GO" id="GO:0042800">
    <property type="term" value="F:histone H3K4 methyltransferase activity"/>
    <property type="evidence" value="ECO:0007669"/>
    <property type="project" value="TreeGrafter"/>
</dbReference>
<sequence length="6608" mass="744416">MKKERQPHGDQSEGIHDDERGLVSSKLMSIKENQDPASERWKSEKEATASATATASAKDDLRKLISYKNVCTLRDDGSDGHKTCHHNTPDDFQTDKKNFLSDSNTDFSKSESKGSLNANSPPTSYNNSINDNGKSRNSSKDSNRTNGTNRSKDKAPSCDDQKGGGKQESGRAAVIEIEREKRPKLKADEVGHSNRSSPPIDLHHSRPANLHHSRKKFLIEGGRITRSSVVKCTDFLNKNRISKTPSPKALRMKKQMITNVADDSSEVQKCKKKIFLKKLLSDGKTYHSDVDNSKRSSFFSCKYFQNFNKARGGSNFPLLLSSSPHGITNHHGCKKRVKKIHFANHSDNKIYSCSCNCDISCERNSYSDTYVIYSPPKKKGKSKSPYNILFHDKFVKQYQCNDREDKMGFPNSSQLYDSFFYTHKKKKRRNEISQGEKSRVRKRANCLPFQNYNFTLRNFQKRKKSYFHFRKNRKCRVKKKKGAKRKKRDGVGTHRLGEENSRMISPMEEGDPPKGDISLIEEKAEPHPNVMQSETGCKPTVCLTTGGEKDKGDSGQVDIGPPNGNTEGEQNAQQSSHHLTEECEEPLKGNNPEEESLPRNMLGEVNNQASQPPPTDSASGKDKNEMAEGPCKEIKITGKNFIKYDEEIFEHFYNDVHLKIGKIVTNKKKKYFLTYKIVKDSYFRILILNSEKLEKNILQAIAIQDVILYDKNVKIFSDPFYMRNGSKLYAVKFLKVFSLKYLKKIKKMRDIVFSDAEEGSPSVKAENSESAQLRMADEENAISTDKAATKPTAKETDAVEKDHLSKKEPTQSADEPQNGNLSEGTEANGGSGHKGAIKEDTQGEATMGTQKNAPEGSNMSDGEGGSGYKCSDNQAEEIPAVNNSSDNYDNVSNGGSRKLKKGTKSADKENPPKGTNKSGRKNTEVKEEPSSNETLPKGNTKGSAKGNAKGNASGNVKGNSSRNTKEKKSNADVKKKNSRDSPVKKKPNELAKNVNDKKSKKRNSAKVKIENEAGNKEEEEHNYTGIIYNDKKKFYFNVHSMVDIIQMVKGSQEKTKFHLDANNNNMKKKWRLFKKVEKTLFLENLVMDDEEVLFKRPKFFNCIIEESVDNYNVAYEAENGVVHLFENKLDRLKKKKGGNKTEADTSNKYIELKDEEKGFKYIGYRVSFELKKDNKKKSHFKTGIIKYYSPKYKQFFIHHIENFKCNGSVADSPKSTNREMGYTRGGSKSSATSPPLYSNSKGYHHPLAELENAHYGGVDQEIGKPISERQNEEGQPAEGANQNNRCIVRSEEEMMYLNYERRLDEENEKKKCDFVFSDVKGWYSPHFYNIKVLKTAKEFERFDILDKNDKRKELIDYSLLKKRDECSICKNSILFIKGHDHYTNSLSTIIYDLSSEMEKKEIDEKNMINVYWGIKCFICSKKFHAKCLDDEVIITKGYDKNVLMKEYKKYIYKNSLKKDKKCFKSDKEKGARSATKKEEKSKRVKKNASNFSDSKCTAGGGDSKTSKQKKNASGKRTTGSSKNGASKRAEDSSNDAVKEENEDAEEKSSKSKKKKGGKECTSQNENGKNNDSENDYKSDDREEQNKSDELNDEEDSDVEETNNCTKSKSKKSRKCINYVPAVKYNDISYKKFVCKDCYRCIYCCESIYNYKQTPNIANYVICKTCNMVAHGSCCFPNVPDIYLFNWKCDDCLKCNKCDYSNLCFINYNEWEFHLDCCINCYKEYEKKNFCIMCNEKYEIDDSNKWVQCDVCKFWIHLSCDKNENRNIETLSIKSINYKCPTCRSGSFHDKIERILYLFFLLDKYKNFTFHVPINFYIYWRIVKIPMNLYIMKKKIWEKKYSTMLEFLYDFFLIIHNAKTVHMPNTPIYKNACIFEKKGKVIIKNMFNLDNDELNKCIDDCLETYKKATNEETTNDNSKMEEEGKNYEGIFSSGGNKLTASLCNNSRDEILGMNVDHLSDRKNVTLDLYHSESVNHLGHPGIGKEVMTTAGEFAKLGFYPPQDGGIAHTGGNNHGNVAQQKFAGSALLNECSMQEGVHIPPGGVNNCTGRPYQSYGCPNADGTFESGIAKMGTNMQSHMNGTDSYNDYPLMERKNPMGACDKNPLDLPPNKDDTLLYNFSNNKVSKTLLNNNLLRKRKLEMLEKDITQYELHELFNFKSDSVFIHRNNEMFVPQSGGITNYNILTVNVKGKIYFNRSFDRFDEFDVCKIRKMHLLTGGSFSPSCGAAREETFSGENLQGGNRSSKEGRTTPLVDNPPDGQSIRENAKGEHKKRPHRGHSSVFVNENIFMIDIRKEKVKMNHVLKEETKIVNPVNNAYKFLKCVQMVFFGHHGTNEHAVRKNASSVGMDYVTTRVNYNSSDNESADGVTVERVHRDKGEAISLDDIISLMEGRTSKGGSKKKGQNANCAKPPNYRPFRSNPTGKKAPHNKIKLLNNDILKEYCHVCGCIEYKNPLVYCGACGVSLHYSCANISNPFLFNLAGYTQHRKEVNQIFNILTRNFKCNQCIKCDKCDAHFSDAVRETFYSNISSLDTSSGNHLTKKTTISYFYNLKIEVVTLMKDKNAQRRKTLADGKALEFDEKGEVASPMISELNESPKNDQRGVQLPDEFAKVELVENAEGGESSPVSHGGMTKMEKQNGDGNHQQQGEKNQLGVNPSVCSKKRKKQNGIDVGSQMGSPTTTCPIADVKEESKTVQTNSEMELSPKKKKMSPKKKTTSSKKNEENEKVDQSAPNSIISILSVHDEAQRIIKCFCCGKSAHNECFYRIENSGESADKNDHDVHRKAVRTVFKRCYVKKNHSKKMGSPEKSEKGLSTANSGDYAPPQESILDSTVNEATLPLSKEKSPIRSDQIGEANTEERNNAITSSPSQENDTTTTTTETTTAAAMMVMVPPHIKPNTPKKDKLKAHLNSSHIVSEDIHTSVKCTVNRGSPDECAIQSTSININSKVECSIVSSNVTVLNPNETNASKSSLLKNELPNNGVIVIPADEIVRESLRGANNSEANTETVVINGKVYNKLLISEMYDVIRQKKNVKGKNFVHLFVANIDEAVMYPVLNEMLKGLHTYLNDKLNYYRLNKNVSSVVPVEHADKSKKEKHHLFDRKNLITDNNAEVKASEMLLKINALISETLSVPSNRKASNGKHGNRRSSSGCKKNACNDNPSERTMSHTRSEHFKGSNPTTMEVKNQENRTNETLLLATNGDNAFASPPYYVHCGENSKNAPIDVDSFGAYKMKLCSSASGGSHFDAANSGKSVPNFIDMTNVNDVSVTGVSGSAGLGGTSAFGSLGEHAEPKPLDLTSRKNQNGAYMNKSIYKLRCKFNEKNIKKLTPHTGKNANGGYSAPNMNYSPIRKIIKLDKTNNVKMNVNSVSTFSECNSNVNDLGYMHGRTLSSPLGSVSNYSNVLIVNNTSSISGVSGVSGVSGAGGVGAMGAMGGLNSVHNINSINSINSVNSISNFNGENLCSSSSVSLQNVSVDGGGNLYNLISMNNNVNASNTVNIRDFLGNACNVNDINIVQNISILNNNNLIINVNGVEGKKEPFVNYSHLGNAGAINPMSSVINAGGMSHVNGAMAATGMSHVNGAMAATGMSNVNGSMAATGMSNLDGAVPPGGPLFGENPTAHINSMNEMTHPFSNPTYAEEGENVYRYSDNMKTCNAHMNSQNMERMSNGRSYSDVINMKYVKNFPMNSVSGMPSNVANVFINEANFQPPPSVYPHRKVDYSSNEMSMEKNVYRPDLHNNEMNMFKNNYYFFNQGGNHSNSSANHDMANVNMPLDYYNPMRNGGNNFKHEMNATPFDGRMNNESFEMNRKIMINVSGSNEQPILYNDSGNFILHSKEASDVNRDGSSSSAFPNMKYGNISYAYEVRNQNKFSDLYSVYSKNVKQKDQAHTKTLLKSNIPNLDKFINSSRNRRSFPPSEKMPGPGNTGANIGGANVSGVNLSGVNLSGVNLSGVNLSGVNLSGVNAGGLNYNYNYRYCGSYNHNYSHNGGSFDPSVFKLNENAPPVPNVTERGNVIAPEFDAANKNPNFSANKLHNENVLNIRVEKNFSNNADHVVKDMQKCILPLGAVSKKCILYNHNEKKEIHINLCNEVKYNVQSGPTSANGEATEGAELASSKKRKLKFYCKNILIKKENGGSDVSGVSGVSGLNAANVNEVGSGSYDGAVNNNVSEQTEKKKKKGGNSASNGKECKKEKSQADQSATENGGQNKDARKKKRRDKSEQGEEAEKGAKRKDAEKGERKKAERKKAERKVAEKGEEKKTEKKAAEVKAAEKKATEKKAAEKKSVEKKAVEKAEKKPAKKVKKEEKKGDRKSEKNSDVKEEKKEMEEEKNEEKEKEKKKAKPKKSSKEEKQDERAEQEQEQCKDKAKETKRKSAKGEKCEKDSKATKAAKTEREKKRAKVKKEEPAQEGKKEGKEKKRVKGKDKGDEKKRGTKTNENAEEKEKKKASESRTTQVKTKKEANERKVDTENNNPAGDKLHELKGNSSSATISISSKFVCGSTYVSDLVPKNCSMQGRCKMDDSYFTDSDEELCLYSDAPESDHSTMNRGAAGSNRKRNRINKLNGFLKKNKFVLKSKFKRVTPNSYLCHSCVVLYRNDFSFSAFTEEVAAVEGKVCGSGNEVGVISHDNAFQVKKEINAQEGEDPVEQNSADSISKGVAEEGKEEKNPDGACDGVTLSANANNDGIVQPLCNPSACEEGVNVDAKRSGGDEGDEQNEATNLKDASNSGQHVDGAAPEGDEKNVPLNNTHDCRGDDSGSNNREDYFRISNERSGRRDPDWIFWMKKISAHNNVFFNRAYLKEKKATPNVRHFFETKRDVYKCSICCMICEYKIGKGDSSAAEKTVERTAEDESDNLNSLFLCNACSLRYGHIQKYTVPYADSSGNRGKTLLNLNRERSEKRKLHELVYFVIKMSYQFMYFKRNFFKSFCHLLDGFLRRNKSNVKLLYRLYFGNLFFKYDEFFPFFSNQVRRDDQLRRLFDRSGKMAMPFGSTHQHVLTYALDLFCMRMSRCSTKGKRKSSGATASVRVSLAARKLLFCYYKKGVCSGAGNGGSYFGHVVSYSVYFLHLYYLHKLHVSGVRKERMCHGAGKAGRGRASRGSESTLGPTPGCTVGSTLESAAKTVKKVRIAERKKRRKVNHNLFFKMKNTEAFAGALRALSQGESEWPILHRENLMMKKGLTTTCRSSSSSACKKGQLKEGKTKLFSSRSAKGAASLLLYEKRCGEHKRDGQNEEDKLGVSPLHSSECQKKVKQYVKKIKCTIKNKLNLYVKIMLTMYTQESLNMIKYQSTDEKKRLRQGNTKTCLLCHYGNYLYKGRLIPFYDIFIHSECLKWSLNCIQYYKLNSSSCECRSRIGKGETECKVNVKKNPSNDKKGARSSSGKRCKKKSAGSGSCSVKNEAVGGGTKESADRNSTHMSGTHVCNNHVCNSHLESLANKGDDPNGAGETRVKGEECCGGSQAGQQNPSEENLSKEKNKTEEIVNVRKSIKNLKLMDNFEWTENKNFFHNYEHIIEIDEDDVKEIIYDSINSTCFLCGYKNASIYCSNENCNIKFHLNCAFYSTMVKNSHQNIFFYYMKCFKLLKFNKDTIFYKYCHSSASNAEDKQLVQSLYEDIFPVHIIYKMKKVWCNKCWNAKRIYDAFYIDKENMQCSGRKEPSGEVEKVSRRPARKANSPNCAANHANRVNCTANPSSCAANGGEAVQGDAAPAWNQPKQEDTTTGELNPEREAGEYNNGSSEQAATGENGKTFGEAEPKRMASRKRINVMGSLRNIYKHFIHFYYENGSYYVMDQILYSINECVRIRYRRKPLNSVQEVLNKESKIESKLKHLESIINECANKNEEKSFVNDRHQLIFQRNVQNGEATNEQLMSRSGAHSTGDVHEESDAHANGVNMQNIIDNKNVENIFKSYFILKNFLYIGREITLKNEEYFFLKKKENSFFRYVYSNDEQTCNIHLPHVLYSNAVATPSAASRKETTPHVKDRSHRGNLPLTNEQVRSDRNERQRQQQQGQHHPQEPLRKICYATFIDDESEADNDNSENNLSSSSDHELDETDIAHCYGRERKDKQAKSINLYFELTNANRKVNITRLQQVSNYGDRRESSDAVALCPNADEKSEAKRRTTKGSGTSTTAPIGTATKKASLEQSTCESNSVTDKKESFLNMIISEKNDVFIKRTNEKLFANYKFNCRNNMNLSKCKVIKIGCHNILHMGDIVKYNGEKRIYPCGFVNMRIFFNLPSAYLFHIYKNAHIDDEDEKKKTLQRIFLQIRATYIFSITLKNQHFFFSIMLFPLISVDRFSVADAQKFVLAESHDIGEVYAKFLSLFKFPNGDLNNGHMTDAYRKYVGGYSHLLQLMQSYIFKSVQHNVKAVDPHDFFGLTLPCVIYQMKYKLFKYIWKNVNHMIRNYIRRYGEREEFKKRVKNCTREVIYNDNLLCKYSNLDTSIFKENEKEKEKNMRKTVKYKYNINSAMSYRYLMNISSNSRLYVKKSSIHGYGLYTCEFINEGEPVIEYIGEYIRNIISDKREKYYDKIESSCYMFRLNENIIIDATKWGNVSRFINHSCEPNCFCKIVSCDQNLKHIVIFAKRDIVAHEEITYDYQFGVESEGKKLICLCGSSTCLGRMN</sequence>
<keyword evidence="6" id="KW-0677">Repeat</keyword>
<feature type="compositionally biased region" description="Polar residues" evidence="16">
    <location>
        <begin position="563"/>
        <end position="577"/>
    </location>
</feature>
<dbReference type="PANTHER" id="PTHR45888:SF6">
    <property type="entry name" value="HL01030P-RELATED"/>
    <property type="match status" value="1"/>
</dbReference>
<feature type="region of interest" description="Disordered" evidence="16">
    <location>
        <begin position="4694"/>
        <end position="4755"/>
    </location>
</feature>
<evidence type="ECO:0000259" key="19">
    <source>
        <dbReference type="PROSITE" id="PS50280"/>
    </source>
</evidence>
<feature type="compositionally biased region" description="Polar residues" evidence="16">
    <location>
        <begin position="4190"/>
        <end position="4200"/>
    </location>
</feature>
<feature type="compositionally biased region" description="Polar residues" evidence="16">
    <location>
        <begin position="3143"/>
        <end position="3156"/>
    </location>
</feature>
<dbReference type="InterPro" id="IPR003616">
    <property type="entry name" value="Post-SET_dom"/>
</dbReference>
<feature type="compositionally biased region" description="Basic and acidic residues" evidence="16">
    <location>
        <begin position="73"/>
        <end position="99"/>
    </location>
</feature>
<keyword evidence="8" id="KW-0862">Zinc</keyword>
<keyword evidence="10" id="KW-0805">Transcription regulation</keyword>
<dbReference type="Gene3D" id="3.30.40.10">
    <property type="entry name" value="Zinc/RING finger domain, C3HC4 (zinc finger)"/>
    <property type="match status" value="1"/>
</dbReference>
<feature type="compositionally biased region" description="Polar residues" evidence="16">
    <location>
        <begin position="843"/>
        <end position="860"/>
    </location>
</feature>
<feature type="region of interest" description="Disordered" evidence="16">
    <location>
        <begin position="5355"/>
        <end position="5406"/>
    </location>
</feature>
<dbReference type="Gene3D" id="2.160.20.80">
    <property type="entry name" value="E3 ubiquitin-protein ligase SopA"/>
    <property type="match status" value="1"/>
</dbReference>
<feature type="compositionally biased region" description="Basic and acidic residues" evidence="16">
    <location>
        <begin position="4450"/>
        <end position="4461"/>
    </location>
</feature>
<feature type="compositionally biased region" description="Basic and acidic residues" evidence="16">
    <location>
        <begin position="3157"/>
        <end position="3171"/>
    </location>
</feature>
<proteinExistence type="predicted"/>
<dbReference type="CDD" id="cd15615">
    <property type="entry name" value="PHD_ARID4_like"/>
    <property type="match status" value="1"/>
</dbReference>
<evidence type="ECO:0000256" key="13">
    <source>
        <dbReference type="ARBA" id="ARBA00023242"/>
    </source>
</evidence>
<evidence type="ECO:0000256" key="10">
    <source>
        <dbReference type="ARBA" id="ARBA00023015"/>
    </source>
</evidence>
<dbReference type="InterPro" id="IPR001487">
    <property type="entry name" value="Bromodomain"/>
</dbReference>
<evidence type="ECO:0000259" key="20">
    <source>
        <dbReference type="PROSITE" id="PS50868"/>
    </source>
</evidence>
<dbReference type="Pfam" id="PF00805">
    <property type="entry name" value="Pentapeptide"/>
    <property type="match status" value="1"/>
</dbReference>
<feature type="compositionally biased region" description="Basic residues" evidence="16">
    <location>
        <begin position="2703"/>
        <end position="2715"/>
    </location>
</feature>
<dbReference type="VEuPathDB" id="PlasmoDB:PVW1_110025300"/>
<evidence type="ECO:0000259" key="17">
    <source>
        <dbReference type="PROSITE" id="PS50014"/>
    </source>
</evidence>
<feature type="compositionally biased region" description="Basic residues" evidence="16">
    <location>
        <begin position="477"/>
        <end position="488"/>
    </location>
</feature>
<keyword evidence="4" id="KW-0949">S-adenosyl-L-methionine</keyword>
<dbReference type="PROSITE" id="PS51805">
    <property type="entry name" value="EPHD"/>
    <property type="match status" value="1"/>
</dbReference>
<evidence type="ECO:0000256" key="7">
    <source>
        <dbReference type="ARBA" id="ARBA00022771"/>
    </source>
</evidence>
<evidence type="ECO:0000256" key="1">
    <source>
        <dbReference type="ARBA" id="ARBA00004123"/>
    </source>
</evidence>
<feature type="domain" description="Bromo" evidence="17">
    <location>
        <begin position="1818"/>
        <end position="1868"/>
    </location>
</feature>
<feature type="compositionally biased region" description="Basic residues" evidence="16">
    <location>
        <begin position="2268"/>
        <end position="2277"/>
    </location>
</feature>
<feature type="domain" description="SET" evidence="19">
    <location>
        <begin position="6467"/>
        <end position="6584"/>
    </location>
</feature>
<dbReference type="PROSITE" id="PS50280">
    <property type="entry name" value="SET"/>
    <property type="match status" value="1"/>
</dbReference>
<feature type="compositionally biased region" description="Basic and acidic residues" evidence="16">
    <location>
        <begin position="32"/>
        <end position="47"/>
    </location>
</feature>
<dbReference type="CDD" id="cd10518">
    <property type="entry name" value="SET_SETD1-like"/>
    <property type="match status" value="1"/>
</dbReference>
<feature type="compositionally biased region" description="Polar residues" evidence="16">
    <location>
        <begin position="2232"/>
        <end position="2241"/>
    </location>
</feature>
<evidence type="ECO:0000256" key="16">
    <source>
        <dbReference type="SAM" id="MobiDB-lite"/>
    </source>
</evidence>
<name>A0A1G4GZT6_PLAVI</name>
<dbReference type="Proteomes" id="UP000196402">
    <property type="component" value="Chromosome 11"/>
</dbReference>
<feature type="region of interest" description="Disordered" evidence="16">
    <location>
        <begin position="2614"/>
        <end position="2728"/>
    </location>
</feature>
<dbReference type="EMBL" id="LT615249">
    <property type="protein sequence ID" value="SCO68100.1"/>
    <property type="molecule type" value="Genomic_DNA"/>
</dbReference>
<dbReference type="InterPro" id="IPR011011">
    <property type="entry name" value="Znf_FYVE_PHD"/>
</dbReference>
<dbReference type="GO" id="GO:0008270">
    <property type="term" value="F:zinc ion binding"/>
    <property type="evidence" value="ECO:0007669"/>
    <property type="project" value="UniProtKB-KW"/>
</dbReference>
<dbReference type="Pfam" id="PF00439">
    <property type="entry name" value="Bromodomain"/>
    <property type="match status" value="1"/>
</dbReference>
<feature type="compositionally biased region" description="Basic and acidic residues" evidence="16">
    <location>
        <begin position="5959"/>
        <end position="5968"/>
    </location>
</feature>
<keyword evidence="9" id="KW-0156">Chromatin regulator</keyword>
<gene>
    <name evidence="22" type="ORF">PVT01_110024200</name>
</gene>
<feature type="compositionally biased region" description="Basic and acidic residues" evidence="16">
    <location>
        <begin position="5642"/>
        <end position="5653"/>
    </location>
</feature>
<comment type="subcellular location">
    <subcellularLocation>
        <location evidence="1">Nucleus</location>
    </subcellularLocation>
</comment>
<dbReference type="SMART" id="SM00317">
    <property type="entry name" value="SET"/>
    <property type="match status" value="1"/>
</dbReference>
<feature type="region of interest" description="Disordered" evidence="16">
    <location>
        <begin position="1212"/>
        <end position="1236"/>
    </location>
</feature>
<feature type="region of interest" description="Disordered" evidence="16">
    <location>
        <begin position="2231"/>
        <end position="2277"/>
    </location>
</feature>
<dbReference type="eggNOG" id="KOG1084">
    <property type="taxonomic scope" value="Eukaryota"/>
</dbReference>
<feature type="compositionally biased region" description="Polar residues" evidence="16">
    <location>
        <begin position="100"/>
        <end position="136"/>
    </location>
</feature>
<evidence type="ECO:0000256" key="6">
    <source>
        <dbReference type="ARBA" id="ARBA00022737"/>
    </source>
</evidence>
<feature type="compositionally biased region" description="Basic and acidic residues" evidence="16">
    <location>
        <begin position="2717"/>
        <end position="2726"/>
    </location>
</feature>
<feature type="region of interest" description="Disordered" evidence="16">
    <location>
        <begin position="2391"/>
        <end position="2424"/>
    </location>
</feature>
<feature type="compositionally biased region" description="Basic and acidic residues" evidence="16">
    <location>
        <begin position="1"/>
        <end position="21"/>
    </location>
</feature>
<feature type="compositionally biased region" description="Basic and acidic residues" evidence="16">
    <location>
        <begin position="4339"/>
        <end position="4361"/>
    </location>
</feature>
<keyword evidence="13" id="KW-0539">Nucleus</keyword>
<evidence type="ECO:0000256" key="5">
    <source>
        <dbReference type="ARBA" id="ARBA00022723"/>
    </source>
</evidence>
<feature type="compositionally biased region" description="Basic and acidic residues" evidence="16">
    <location>
        <begin position="619"/>
        <end position="629"/>
    </location>
</feature>
<evidence type="ECO:0000256" key="3">
    <source>
        <dbReference type="ARBA" id="ARBA00022679"/>
    </source>
</evidence>
<feature type="compositionally biased region" description="Basic and acidic residues" evidence="16">
    <location>
        <begin position="1472"/>
        <end position="1481"/>
    </location>
</feature>
<feature type="compositionally biased region" description="Basic and acidic residues" evidence="16">
    <location>
        <begin position="150"/>
        <end position="169"/>
    </location>
</feature>
<feature type="region of interest" description="Disordered" evidence="16">
    <location>
        <begin position="6098"/>
        <end position="6136"/>
    </location>
</feature>
<feature type="compositionally biased region" description="Basic and acidic residues" evidence="16">
    <location>
        <begin position="176"/>
        <end position="192"/>
    </location>
</feature>
<feature type="compositionally biased region" description="Basic and acidic residues" evidence="16">
    <location>
        <begin position="963"/>
        <end position="997"/>
    </location>
</feature>
<dbReference type="SUPFAM" id="SSF141571">
    <property type="entry name" value="Pentapeptide repeat-like"/>
    <property type="match status" value="1"/>
</dbReference>
<evidence type="ECO:0000256" key="4">
    <source>
        <dbReference type="ARBA" id="ARBA00022691"/>
    </source>
</evidence>
<dbReference type="GO" id="GO:0045944">
    <property type="term" value="P:positive regulation of transcription by RNA polymerase II"/>
    <property type="evidence" value="ECO:0007669"/>
    <property type="project" value="TreeGrafter"/>
</dbReference>
<feature type="region of interest" description="Disordered" evidence="16">
    <location>
        <begin position="1472"/>
        <end position="1605"/>
    </location>
</feature>
<protein>
    <submittedName>
        <fullName evidence="22">SET domain protein, putative</fullName>
        <ecNumber evidence="22">2.1.1.43</ecNumber>
    </submittedName>
</protein>
<keyword evidence="2 22" id="KW-0489">Methyltransferase</keyword>
<evidence type="ECO:0000256" key="8">
    <source>
        <dbReference type="ARBA" id="ARBA00022833"/>
    </source>
</evidence>
<dbReference type="EC" id="2.1.1.43" evidence="22"/>
<accession>A0A1G4GZT6</accession>
<feature type="region of interest" description="Disordered" evidence="16">
    <location>
        <begin position="5080"/>
        <end position="5103"/>
    </location>
</feature>
<dbReference type="InterPro" id="IPR046341">
    <property type="entry name" value="SET_dom_sf"/>
</dbReference>
<feature type="compositionally biased region" description="Basic and acidic residues" evidence="16">
    <location>
        <begin position="1007"/>
        <end position="1016"/>
    </location>
</feature>
<dbReference type="InterPro" id="IPR034732">
    <property type="entry name" value="EPHD"/>
</dbReference>
<dbReference type="SMART" id="SM00249">
    <property type="entry name" value="PHD"/>
    <property type="match status" value="4"/>
</dbReference>
<dbReference type="InterPro" id="IPR036427">
    <property type="entry name" value="Bromodomain-like_sf"/>
</dbReference>
<dbReference type="GO" id="GO:0003713">
    <property type="term" value="F:transcription coactivator activity"/>
    <property type="evidence" value="ECO:0007669"/>
    <property type="project" value="TreeGrafter"/>
</dbReference>
<feature type="region of interest" description="Disordered" evidence="16">
    <location>
        <begin position="2835"/>
        <end position="2876"/>
    </location>
</feature>
<evidence type="ECO:0000259" key="18">
    <source>
        <dbReference type="PROSITE" id="PS50016"/>
    </source>
</evidence>
<evidence type="ECO:0000256" key="2">
    <source>
        <dbReference type="ARBA" id="ARBA00022603"/>
    </source>
</evidence>
<keyword evidence="7 15" id="KW-0863">Zinc-finger</keyword>
<feature type="region of interest" description="Disordered" evidence="16">
    <location>
        <begin position="4150"/>
        <end position="4477"/>
    </location>
</feature>
<feature type="compositionally biased region" description="Acidic residues" evidence="16">
    <location>
        <begin position="1590"/>
        <end position="1600"/>
    </location>
</feature>
<evidence type="ECO:0000256" key="14">
    <source>
        <dbReference type="PROSITE-ProRule" id="PRU00035"/>
    </source>
</evidence>
<dbReference type="Gene3D" id="1.20.920.10">
    <property type="entry name" value="Bromodomain-like"/>
    <property type="match status" value="1"/>
</dbReference>
<feature type="compositionally biased region" description="Polar residues" evidence="16">
    <location>
        <begin position="5721"/>
        <end position="5730"/>
    </location>
</feature>
<dbReference type="VEuPathDB" id="PlasmoDB:PVPAM_110023800"/>
<feature type="compositionally biased region" description="Basic and acidic residues" evidence="16">
    <location>
        <begin position="4368"/>
        <end position="4409"/>
    </location>
</feature>
<keyword evidence="3 22" id="KW-0808">Transferase</keyword>
<keyword evidence="11 14" id="KW-0103">Bromodomain</keyword>
<evidence type="ECO:0000256" key="12">
    <source>
        <dbReference type="ARBA" id="ARBA00023163"/>
    </source>
</evidence>
<feature type="domain" description="PHD-type" evidence="21">
    <location>
        <begin position="5441"/>
        <end position="5571"/>
    </location>
</feature>
<feature type="compositionally biased region" description="Polar residues" evidence="16">
    <location>
        <begin position="4709"/>
        <end position="4721"/>
    </location>
</feature>
<keyword evidence="12" id="KW-0804">Transcription</keyword>
<feature type="compositionally biased region" description="Polar residues" evidence="16">
    <location>
        <begin position="1514"/>
        <end position="1524"/>
    </location>
</feature>
<feature type="compositionally biased region" description="Polar residues" evidence="16">
    <location>
        <begin position="810"/>
        <end position="825"/>
    </location>
</feature>
<feature type="compositionally biased region" description="Polar residues" evidence="16">
    <location>
        <begin position="2637"/>
        <end position="2656"/>
    </location>
</feature>
<dbReference type="SUPFAM" id="SSF57903">
    <property type="entry name" value="FYVE/PHD zinc finger"/>
    <property type="match status" value="1"/>
</dbReference>
<keyword evidence="5" id="KW-0479">Metal-binding</keyword>